<comment type="catalytic activity">
    <reaction evidence="12">
        <text>N(6),N(6)-dimethyl-L-lysyl(4)-[histone H3] + S-adenosyl-L-methionine = N(6),N(6),N(6)-trimethyl-L-lysyl(4)-[histone H3] + S-adenosyl-L-homocysteine + H(+)</text>
        <dbReference type="Rhea" id="RHEA:60272"/>
        <dbReference type="Rhea" id="RHEA-COMP:15537"/>
        <dbReference type="Rhea" id="RHEA-COMP:15540"/>
        <dbReference type="ChEBI" id="CHEBI:15378"/>
        <dbReference type="ChEBI" id="CHEBI:57856"/>
        <dbReference type="ChEBI" id="CHEBI:59789"/>
        <dbReference type="ChEBI" id="CHEBI:61961"/>
        <dbReference type="ChEBI" id="CHEBI:61976"/>
    </reaction>
</comment>
<protein>
    <recommendedName>
        <fullName evidence="3">Histone-lysine N-methyltransferase, H3 lysine-4 specific</fullName>
        <ecNumber evidence="2">2.1.1.354</ecNumber>
    </recommendedName>
    <alternativeName>
        <fullName evidence="9">SET domain-containing protein 1</fullName>
    </alternativeName>
</protein>
<dbReference type="Pfam" id="PF11764">
    <property type="entry name" value="N-SET"/>
    <property type="match status" value="1"/>
</dbReference>
<feature type="domain" description="SET" evidence="14">
    <location>
        <begin position="1465"/>
        <end position="1582"/>
    </location>
</feature>
<evidence type="ECO:0000313" key="16">
    <source>
        <dbReference type="EMBL" id="KAE8255589.1"/>
    </source>
</evidence>
<proteinExistence type="predicted"/>
<keyword evidence="6" id="KW-0949">S-adenosyl-L-methionine</keyword>
<feature type="compositionally biased region" description="Low complexity" evidence="13">
    <location>
        <begin position="1282"/>
        <end position="1299"/>
    </location>
</feature>
<evidence type="ECO:0000259" key="15">
    <source>
        <dbReference type="PROSITE" id="PS50868"/>
    </source>
</evidence>
<gene>
    <name evidence="16" type="ORF">A4X06_0g356</name>
</gene>
<feature type="domain" description="Post-SET" evidence="15">
    <location>
        <begin position="1591"/>
        <end position="1606"/>
    </location>
</feature>
<feature type="region of interest" description="Disordered" evidence="13">
    <location>
        <begin position="983"/>
        <end position="1194"/>
    </location>
</feature>
<dbReference type="EMBL" id="LWDE02000017">
    <property type="protein sequence ID" value="KAE8255589.1"/>
    <property type="molecule type" value="Genomic_DNA"/>
</dbReference>
<organism evidence="16 17">
    <name type="scientific">Tilletia controversa</name>
    <name type="common">dwarf bunt fungus</name>
    <dbReference type="NCBI Taxonomy" id="13291"/>
    <lineage>
        <taxon>Eukaryota</taxon>
        <taxon>Fungi</taxon>
        <taxon>Dikarya</taxon>
        <taxon>Basidiomycota</taxon>
        <taxon>Ustilaginomycotina</taxon>
        <taxon>Exobasidiomycetes</taxon>
        <taxon>Tilletiales</taxon>
        <taxon>Tilletiaceae</taxon>
        <taxon>Tilletia</taxon>
    </lineage>
</organism>
<dbReference type="PROSITE" id="PS50280">
    <property type="entry name" value="SET"/>
    <property type="match status" value="1"/>
</dbReference>
<dbReference type="SMART" id="SM00317">
    <property type="entry name" value="SET"/>
    <property type="match status" value="1"/>
</dbReference>
<comment type="catalytic activity">
    <reaction evidence="11">
        <text>N(6)-methyl-L-lysyl(4)-[histone H3] + S-adenosyl-L-methionine = N(6),N(6)-dimethyl-L-lysyl(4)-[histone H3] + S-adenosyl-L-homocysteine + H(+)</text>
        <dbReference type="Rhea" id="RHEA:60268"/>
        <dbReference type="Rhea" id="RHEA-COMP:15540"/>
        <dbReference type="Rhea" id="RHEA-COMP:15543"/>
        <dbReference type="ChEBI" id="CHEBI:15378"/>
        <dbReference type="ChEBI" id="CHEBI:57856"/>
        <dbReference type="ChEBI" id="CHEBI:59789"/>
        <dbReference type="ChEBI" id="CHEBI:61929"/>
        <dbReference type="ChEBI" id="CHEBI:61976"/>
    </reaction>
</comment>
<feature type="compositionally biased region" description="Pro residues" evidence="13">
    <location>
        <begin position="294"/>
        <end position="312"/>
    </location>
</feature>
<dbReference type="Gene3D" id="2.170.270.10">
    <property type="entry name" value="SET domain"/>
    <property type="match status" value="1"/>
</dbReference>
<feature type="compositionally biased region" description="Acidic residues" evidence="13">
    <location>
        <begin position="1128"/>
        <end position="1159"/>
    </location>
</feature>
<keyword evidence="7" id="KW-0156">Chromatin regulator</keyword>
<feature type="region of interest" description="Disordered" evidence="13">
    <location>
        <begin position="722"/>
        <end position="753"/>
    </location>
</feature>
<dbReference type="InterPro" id="IPR046341">
    <property type="entry name" value="SET_dom_sf"/>
</dbReference>
<dbReference type="GO" id="GO:0048188">
    <property type="term" value="C:Set1C/COMPASS complex"/>
    <property type="evidence" value="ECO:0007669"/>
    <property type="project" value="TreeGrafter"/>
</dbReference>
<evidence type="ECO:0000256" key="4">
    <source>
        <dbReference type="ARBA" id="ARBA00022603"/>
    </source>
</evidence>
<evidence type="ECO:0000256" key="3">
    <source>
        <dbReference type="ARBA" id="ARBA00015839"/>
    </source>
</evidence>
<keyword evidence="8" id="KW-0539">Nucleus</keyword>
<dbReference type="SUPFAM" id="SSF82199">
    <property type="entry name" value="SET domain"/>
    <property type="match status" value="1"/>
</dbReference>
<keyword evidence="4" id="KW-0489">Methyltransferase</keyword>
<comment type="caution">
    <text evidence="16">The sequence shown here is derived from an EMBL/GenBank/DDBJ whole genome shotgun (WGS) entry which is preliminary data.</text>
</comment>
<dbReference type="GO" id="GO:0140999">
    <property type="term" value="F:histone H3K4 trimethyltransferase activity"/>
    <property type="evidence" value="ECO:0007669"/>
    <property type="project" value="UniProtKB-EC"/>
</dbReference>
<reference evidence="16" key="2">
    <citation type="journal article" date="2019" name="IMA Fungus">
        <title>Genome sequencing and comparison of five Tilletia species to identify candidate genes for the detection of regulated species infecting wheat.</title>
        <authorList>
            <person name="Nguyen H.D.T."/>
            <person name="Sultana T."/>
            <person name="Kesanakurti P."/>
            <person name="Hambleton S."/>
        </authorList>
    </citation>
    <scope>NUCLEOTIDE SEQUENCE</scope>
    <source>
        <strain evidence="16">DAOMC 236426</strain>
    </source>
</reference>
<accession>A0A8X7N092</accession>
<reference evidence="16" key="1">
    <citation type="submission" date="2016-04" db="EMBL/GenBank/DDBJ databases">
        <authorList>
            <person name="Nguyen H.D."/>
            <person name="Samba Siva P."/>
            <person name="Cullis J."/>
            <person name="Levesque C.A."/>
            <person name="Hambleton S."/>
        </authorList>
    </citation>
    <scope>NUCLEOTIDE SEQUENCE</scope>
    <source>
        <strain evidence="16">DAOMC 236426</strain>
    </source>
</reference>
<comment type="subcellular location">
    <subcellularLocation>
        <location evidence="1">Nucleus</location>
    </subcellularLocation>
</comment>
<evidence type="ECO:0000256" key="5">
    <source>
        <dbReference type="ARBA" id="ARBA00022679"/>
    </source>
</evidence>
<evidence type="ECO:0000256" key="8">
    <source>
        <dbReference type="ARBA" id="ARBA00023242"/>
    </source>
</evidence>
<evidence type="ECO:0000256" key="12">
    <source>
        <dbReference type="ARBA" id="ARBA00049129"/>
    </source>
</evidence>
<dbReference type="InterPro" id="IPR003616">
    <property type="entry name" value="Post-SET_dom"/>
</dbReference>
<feature type="compositionally biased region" description="Low complexity" evidence="13">
    <location>
        <begin position="65"/>
        <end position="79"/>
    </location>
</feature>
<evidence type="ECO:0000256" key="6">
    <source>
        <dbReference type="ARBA" id="ARBA00022691"/>
    </source>
</evidence>
<dbReference type="PROSITE" id="PS50868">
    <property type="entry name" value="POST_SET"/>
    <property type="match status" value="1"/>
</dbReference>
<feature type="compositionally biased region" description="Pro residues" evidence="13">
    <location>
        <begin position="338"/>
        <end position="349"/>
    </location>
</feature>
<evidence type="ECO:0000256" key="11">
    <source>
        <dbReference type="ARBA" id="ARBA00047583"/>
    </source>
</evidence>
<dbReference type="Proteomes" id="UP000077684">
    <property type="component" value="Unassembled WGS sequence"/>
</dbReference>
<feature type="compositionally biased region" description="Basic and acidic residues" evidence="13">
    <location>
        <begin position="1013"/>
        <end position="1025"/>
    </location>
</feature>
<dbReference type="InterPro" id="IPR024657">
    <property type="entry name" value="COMPASS_Set1_N-SET"/>
</dbReference>
<dbReference type="EC" id="2.1.1.354" evidence="2"/>
<dbReference type="PANTHER" id="PTHR45814">
    <property type="entry name" value="HISTONE-LYSINE N-METHYLTRANSFERASE SETD1"/>
    <property type="match status" value="1"/>
</dbReference>
<dbReference type="PANTHER" id="PTHR45814:SF2">
    <property type="entry name" value="HISTONE-LYSINE N-METHYLTRANSFERASE SETD1"/>
    <property type="match status" value="1"/>
</dbReference>
<feature type="compositionally biased region" description="Low complexity" evidence="13">
    <location>
        <begin position="242"/>
        <end position="266"/>
    </location>
</feature>
<dbReference type="InterPro" id="IPR044570">
    <property type="entry name" value="Set1-like"/>
</dbReference>
<evidence type="ECO:0000259" key="14">
    <source>
        <dbReference type="PROSITE" id="PS50280"/>
    </source>
</evidence>
<feature type="compositionally biased region" description="Basic and acidic residues" evidence="13">
    <location>
        <begin position="205"/>
        <end position="229"/>
    </location>
</feature>
<feature type="compositionally biased region" description="Polar residues" evidence="13">
    <location>
        <begin position="590"/>
        <end position="603"/>
    </location>
</feature>
<feature type="region of interest" description="Disordered" evidence="13">
    <location>
        <begin position="53"/>
        <end position="351"/>
    </location>
</feature>
<keyword evidence="17" id="KW-1185">Reference proteome</keyword>
<evidence type="ECO:0000256" key="9">
    <source>
        <dbReference type="ARBA" id="ARBA00030093"/>
    </source>
</evidence>
<sequence>MTAKAHISDELRSVVQTINAERLKDSEWEAAFDRHLKTNRNKRVAPISRRVHLGPLDTASEEVPHTPAAPSASNAAAAPAIPPTTPQDVAALLLPPEPKKIPTGPSLLQRLGTLSSVSPAKKTIVERAGLPLDTRLAPPPPPPRSQDEPNGGGGGSSSSSSSRHVHRPRDVWEAPPRGSSSRSQDAPGGGGGDGGSSSSRHVHRPRDTWEAPPRADRRDRDREARDPTRCDTYFPPSSPFVSDPMLSHSQSSSSSRLPPRPSLSSSLEDDRESVSSSHYYSSHHRRTPTYGGPLPSPPPQQLSGLAPPPPARPSMEANGCLLLAPFSLSSEQSADHPYPTPKLEPPPPVVEEQEDLFPLPHELPFDPEDRNYIAWPPPSVAAASGGGEGKGGSKEREAAVRFAPRPGSAAADALETAPVIKDPRLKLVAEGRYGLRGRRKLVTQLNIFKWERDAHSAGPLPPMAVAVGWQDNTWHFSEILKFFQPFGRIEATEAELDKDIGTRMPFLWIKFAHDYDARGHIKPNLNPGRAPQDAIKIVPKVVKELDGFRLPGKVEVRMSVRADAERRRYRAAYEAELQRRRAERAGPSAASDSTKSVAAQTPMRSAVGHAGASPSRSRIDGGATATSRSPMSTRDEHVHAHAHGSNGRYAAEGSARRTSSFSRPQADPTAAAAAAAAESHLRNGNGSAAQAGPDRPARWLMNGHGAAADLYASREFAGIPKAPKTTRWSDASSHEVEGRKTGKAALPPPPPSLPPRVGRLGGIAPGGPVNTTTNLSTEEIHRRLSILGRSYFRWPKGPRKLKFSEIKGLFHGNANIDLLEQDEGYFYCCLKSELLTMQHHRTPVRSLRGMDCITLQLCPPLDPRAYGGSHETGHGYGHGIGNGNGPNGVGVGNAASQQQQQMAMRHLTDALVNSAKHHADQQQQQQMENHLLRHSSHHHHHHQVTAAAPAVVDAMAVLANSTSSIPSAPASTRGMPLPSIRRREHIPEEEVREDEEYVSRPSKIRKVSGGGGRTREGAREYHQEYRGSSLEPHGRGGAGGGAVKGSSPSLPLAQATPTESTRMGDSDEDDDDGVGGGIKDDDTQTTEEMVEERSSAAGEDEKKRNAGGGAGPIHARGVKRALRQIFSSDEEEEDGGSAEEGDDGDASSDSADDEDDDVSSVEKTLLSFKASPPPRKKKQQQPQQQLPVEVDTEEDDALASMLLETVASIEPVQVHDVALQDLLESVGSRGMPARKPAKATAKANKKAKIAATVAAKKPKGKPPTKSSRPEPIRTVPAPAPEPEVAIVVRQPEESYTPTESIPPTPTEANAAGPKALPRKADPRTKKGRRERARSPSPDPFALSLAENEEDLYFLRLACERLRDGLGVAEEDVPEGEDGVIPAHSSGAARTEGYYKIPASQKAAHLPDRNKAIVEETTGAALRQVGTARGNRAESRRVLMNIELHKKESATDTDMLKFNQLSARKKQLRFAKSPIHDWGLYAMEQIPAGDMVIEYVGEVIRQQVADEREKRYERQGQFSTYLFRVDDELVVDATMKGNIARLMNHCCTPNCTAKILTVNGEKRIALFAKSTILPGQELTYDYKFQSTGDDADQISCLCGSPQCRKFL</sequence>
<evidence type="ECO:0000313" key="17">
    <source>
        <dbReference type="Proteomes" id="UP000077684"/>
    </source>
</evidence>
<dbReference type="SMART" id="SM01291">
    <property type="entry name" value="N-SET"/>
    <property type="match status" value="1"/>
</dbReference>
<evidence type="ECO:0000256" key="2">
    <source>
        <dbReference type="ARBA" id="ARBA00012182"/>
    </source>
</evidence>
<feature type="compositionally biased region" description="Basic and acidic residues" evidence="13">
    <location>
        <begin position="1091"/>
        <end position="1104"/>
    </location>
</feature>
<comment type="catalytic activity">
    <reaction evidence="10">
        <text>L-lysyl(4)-[histone H3] + 3 S-adenosyl-L-methionine = N(6),N(6),N(6)-trimethyl-L-lysyl(4)-[histone H3] + 3 S-adenosyl-L-homocysteine + 3 H(+)</text>
        <dbReference type="Rhea" id="RHEA:60260"/>
        <dbReference type="Rhea" id="RHEA-COMP:15537"/>
        <dbReference type="Rhea" id="RHEA-COMP:15547"/>
        <dbReference type="ChEBI" id="CHEBI:15378"/>
        <dbReference type="ChEBI" id="CHEBI:29969"/>
        <dbReference type="ChEBI" id="CHEBI:57856"/>
        <dbReference type="ChEBI" id="CHEBI:59789"/>
        <dbReference type="ChEBI" id="CHEBI:61961"/>
        <dbReference type="EC" id="2.1.1.354"/>
    </reaction>
</comment>
<evidence type="ECO:0000256" key="10">
    <source>
        <dbReference type="ARBA" id="ARBA00047571"/>
    </source>
</evidence>
<feature type="region of interest" description="Disordered" evidence="13">
    <location>
        <begin position="578"/>
        <end position="700"/>
    </location>
</feature>
<name>A0A8X7N092_9BASI</name>
<feature type="region of interest" description="Disordered" evidence="13">
    <location>
        <begin position="1229"/>
        <end position="1341"/>
    </location>
</feature>
<dbReference type="Pfam" id="PF00856">
    <property type="entry name" value="SET"/>
    <property type="match status" value="1"/>
</dbReference>
<evidence type="ECO:0000256" key="1">
    <source>
        <dbReference type="ARBA" id="ARBA00004123"/>
    </source>
</evidence>
<evidence type="ECO:0000256" key="7">
    <source>
        <dbReference type="ARBA" id="ARBA00022853"/>
    </source>
</evidence>
<keyword evidence="5" id="KW-0808">Transferase</keyword>
<evidence type="ECO:0000256" key="13">
    <source>
        <dbReference type="SAM" id="MobiDB-lite"/>
    </source>
</evidence>
<dbReference type="GO" id="GO:0032259">
    <property type="term" value="P:methylation"/>
    <property type="evidence" value="ECO:0007669"/>
    <property type="project" value="UniProtKB-KW"/>
</dbReference>
<dbReference type="InterPro" id="IPR001214">
    <property type="entry name" value="SET_dom"/>
</dbReference>